<gene>
    <name evidence="1" type="ORF">SASPL_102374</name>
</gene>
<sequence length="142" mass="16056">MKHTEGTSLAWKHVDGENIGRSFSGHTGKCWVLVVVLVERRVTGQRHSWSPREDEVLILELKDLVSPYAKMGVVPSSTQESLSDVYNVNLDDLYTQEEIQESLNPDIRAESSYRSLTALNNQSEKVRGYISVDLGGDYKDER</sequence>
<proteinExistence type="predicted"/>
<dbReference type="Proteomes" id="UP000298416">
    <property type="component" value="Unassembled WGS sequence"/>
</dbReference>
<name>A0A8X9ACS9_SALSN</name>
<keyword evidence="2" id="KW-1185">Reference proteome</keyword>
<dbReference type="EMBL" id="PNBA02000001">
    <property type="protein sequence ID" value="KAG6437457.1"/>
    <property type="molecule type" value="Genomic_DNA"/>
</dbReference>
<dbReference type="AlphaFoldDB" id="A0A8X9ACS9"/>
<organism evidence="1">
    <name type="scientific">Salvia splendens</name>
    <name type="common">Scarlet sage</name>
    <dbReference type="NCBI Taxonomy" id="180675"/>
    <lineage>
        <taxon>Eukaryota</taxon>
        <taxon>Viridiplantae</taxon>
        <taxon>Streptophyta</taxon>
        <taxon>Embryophyta</taxon>
        <taxon>Tracheophyta</taxon>
        <taxon>Spermatophyta</taxon>
        <taxon>Magnoliopsida</taxon>
        <taxon>eudicotyledons</taxon>
        <taxon>Gunneridae</taxon>
        <taxon>Pentapetalae</taxon>
        <taxon>asterids</taxon>
        <taxon>lamiids</taxon>
        <taxon>Lamiales</taxon>
        <taxon>Lamiaceae</taxon>
        <taxon>Nepetoideae</taxon>
        <taxon>Mentheae</taxon>
        <taxon>Salviinae</taxon>
        <taxon>Salvia</taxon>
        <taxon>Salvia subgen. Calosphace</taxon>
        <taxon>core Calosphace</taxon>
    </lineage>
</organism>
<reference evidence="1" key="2">
    <citation type="submission" date="2020-08" db="EMBL/GenBank/DDBJ databases">
        <title>Plant Genome Project.</title>
        <authorList>
            <person name="Zhang R.-G."/>
        </authorList>
    </citation>
    <scope>NUCLEOTIDE SEQUENCE</scope>
    <source>
        <strain evidence="1">Huo1</strain>
        <tissue evidence="1">Leaf</tissue>
    </source>
</reference>
<evidence type="ECO:0000313" key="2">
    <source>
        <dbReference type="Proteomes" id="UP000298416"/>
    </source>
</evidence>
<reference evidence="1" key="1">
    <citation type="submission" date="2018-01" db="EMBL/GenBank/DDBJ databases">
        <authorList>
            <person name="Mao J.F."/>
        </authorList>
    </citation>
    <scope>NUCLEOTIDE SEQUENCE</scope>
    <source>
        <strain evidence="1">Huo1</strain>
        <tissue evidence="1">Leaf</tissue>
    </source>
</reference>
<evidence type="ECO:0000313" key="1">
    <source>
        <dbReference type="EMBL" id="KAG6437457.1"/>
    </source>
</evidence>
<comment type="caution">
    <text evidence="1">The sequence shown here is derived from an EMBL/GenBank/DDBJ whole genome shotgun (WGS) entry which is preliminary data.</text>
</comment>
<protein>
    <submittedName>
        <fullName evidence="1">Uncharacterized protein</fullName>
    </submittedName>
</protein>
<accession>A0A8X9ACS9</accession>